<dbReference type="Proteomes" id="UP000674425">
    <property type="component" value="Unassembled WGS sequence"/>
</dbReference>
<reference evidence="1 4" key="2">
    <citation type="submission" date="2021-02" db="EMBL/GenBank/DDBJ databases">
        <authorList>
            <person name="Vanwijnsberghe S."/>
        </authorList>
    </citation>
    <scope>NUCLEOTIDE SEQUENCE [LARGE SCALE GENOMIC DNA]</scope>
    <source>
        <strain evidence="1 4">R-69658</strain>
    </source>
</reference>
<dbReference type="Proteomes" id="UP000198844">
    <property type="component" value="Unassembled WGS sequence"/>
</dbReference>
<sequence>MALTSLPPPGFPMVIKAGVCVKQAGQLLEPVAA</sequence>
<proteinExistence type="predicted"/>
<gene>
    <name evidence="1" type="ORF">R69658_07393</name>
    <name evidence="2" type="ORF">SAMN05192563_100522</name>
</gene>
<organism evidence="2 3">
    <name type="scientific">Paraburkholderia aspalathi</name>
    <dbReference type="NCBI Taxonomy" id="1324617"/>
    <lineage>
        <taxon>Bacteria</taxon>
        <taxon>Pseudomonadati</taxon>
        <taxon>Pseudomonadota</taxon>
        <taxon>Betaproteobacteria</taxon>
        <taxon>Burkholderiales</taxon>
        <taxon>Burkholderiaceae</taxon>
        <taxon>Paraburkholderia</taxon>
    </lineage>
</organism>
<keyword evidence="4" id="KW-1185">Reference proteome</keyword>
<accession>A0A1I7BQ54</accession>
<evidence type="ECO:0000313" key="1">
    <source>
        <dbReference type="EMBL" id="CAE6856023.1"/>
    </source>
</evidence>
<dbReference type="EMBL" id="CAJNAU010000137">
    <property type="protein sequence ID" value="CAE6856023.1"/>
    <property type="molecule type" value="Genomic_DNA"/>
</dbReference>
<name>A0A1I7BQ54_9BURK</name>
<evidence type="ECO:0000313" key="2">
    <source>
        <dbReference type="EMBL" id="SFT89340.1"/>
    </source>
</evidence>
<dbReference type="AlphaFoldDB" id="A0A1I7BQ54"/>
<reference evidence="2 3" key="1">
    <citation type="submission" date="2016-10" db="EMBL/GenBank/DDBJ databases">
        <authorList>
            <person name="de Groot N.N."/>
        </authorList>
    </citation>
    <scope>NUCLEOTIDE SEQUENCE [LARGE SCALE GENOMIC DNA]</scope>
    <source>
        <strain evidence="2 3">LMG 27731</strain>
    </source>
</reference>
<evidence type="ECO:0000313" key="4">
    <source>
        <dbReference type="Proteomes" id="UP000674425"/>
    </source>
</evidence>
<dbReference type="EMBL" id="FPBH01000005">
    <property type="protein sequence ID" value="SFT89340.1"/>
    <property type="molecule type" value="Genomic_DNA"/>
</dbReference>
<evidence type="ECO:0000313" key="3">
    <source>
        <dbReference type="Proteomes" id="UP000198844"/>
    </source>
</evidence>
<protein>
    <submittedName>
        <fullName evidence="2">Uncharacterized protein</fullName>
    </submittedName>
</protein>